<protein>
    <submittedName>
        <fullName evidence="1">Uncharacterized protein</fullName>
    </submittedName>
</protein>
<accession>A0ACB6RDF6</accession>
<keyword evidence="2" id="KW-1185">Reference proteome</keyword>
<dbReference type="Proteomes" id="UP000799755">
    <property type="component" value="Unassembled WGS sequence"/>
</dbReference>
<evidence type="ECO:0000313" key="2">
    <source>
        <dbReference type="Proteomes" id="UP000799755"/>
    </source>
</evidence>
<name>A0ACB6RDF6_9PLEO</name>
<evidence type="ECO:0000313" key="1">
    <source>
        <dbReference type="EMBL" id="KAF2477364.1"/>
    </source>
</evidence>
<dbReference type="EMBL" id="MU003492">
    <property type="protein sequence ID" value="KAF2477364.1"/>
    <property type="molecule type" value="Genomic_DNA"/>
</dbReference>
<sequence>MHVLASGPTADHGYVDGVGLMQQVDYLKAQYNKWGFDFQVKPISYALNADWARDIDVDKEEKMRQLHRGDYQSLNVYCVEGAGGGVCSFPDSTGNPIDQKTLDGDGCFVPLSVCTSPNSGTLAHEVGHWFGLLHVFQGGCDPAGDGCDDTAPQAGPSSGHMATPGDLNSCPAGHSCSADFSDNVNNFMDYTDCAHEFTPCQGGRMSATWNNNRKGRAIADGVRWK</sequence>
<reference evidence="1" key="1">
    <citation type="journal article" date="2020" name="Stud. Mycol.">
        <title>101 Dothideomycetes genomes: a test case for predicting lifestyles and emergence of pathogens.</title>
        <authorList>
            <person name="Haridas S."/>
            <person name="Albert R."/>
            <person name="Binder M."/>
            <person name="Bloem J."/>
            <person name="Labutti K."/>
            <person name="Salamov A."/>
            <person name="Andreopoulos B."/>
            <person name="Baker S."/>
            <person name="Barry K."/>
            <person name="Bills G."/>
            <person name="Bluhm B."/>
            <person name="Cannon C."/>
            <person name="Castanera R."/>
            <person name="Culley D."/>
            <person name="Daum C."/>
            <person name="Ezra D."/>
            <person name="Gonzalez J."/>
            <person name="Henrissat B."/>
            <person name="Kuo A."/>
            <person name="Liang C."/>
            <person name="Lipzen A."/>
            <person name="Lutzoni F."/>
            <person name="Magnuson J."/>
            <person name="Mondo S."/>
            <person name="Nolan M."/>
            <person name="Ohm R."/>
            <person name="Pangilinan J."/>
            <person name="Park H.-J."/>
            <person name="Ramirez L."/>
            <person name="Alfaro M."/>
            <person name="Sun H."/>
            <person name="Tritt A."/>
            <person name="Yoshinaga Y."/>
            <person name="Zwiers L.-H."/>
            <person name="Turgeon B."/>
            <person name="Goodwin S."/>
            <person name="Spatafora J."/>
            <person name="Crous P."/>
            <person name="Grigoriev I."/>
        </authorList>
    </citation>
    <scope>NUCLEOTIDE SEQUENCE</scope>
    <source>
        <strain evidence="1">ATCC 200398</strain>
    </source>
</reference>
<comment type="caution">
    <text evidence="1">The sequence shown here is derived from an EMBL/GenBank/DDBJ whole genome shotgun (WGS) entry which is preliminary data.</text>
</comment>
<gene>
    <name evidence="1" type="ORF">BDR25DRAFT_299342</name>
</gene>
<organism evidence="1 2">
    <name type="scientific">Lindgomyces ingoldianus</name>
    <dbReference type="NCBI Taxonomy" id="673940"/>
    <lineage>
        <taxon>Eukaryota</taxon>
        <taxon>Fungi</taxon>
        <taxon>Dikarya</taxon>
        <taxon>Ascomycota</taxon>
        <taxon>Pezizomycotina</taxon>
        <taxon>Dothideomycetes</taxon>
        <taxon>Pleosporomycetidae</taxon>
        <taxon>Pleosporales</taxon>
        <taxon>Lindgomycetaceae</taxon>
        <taxon>Lindgomyces</taxon>
    </lineage>
</organism>
<proteinExistence type="predicted"/>